<protein>
    <submittedName>
        <fullName evidence="2">Uncharacterized protein LOC111111118 isoform X3</fullName>
    </submittedName>
</protein>
<dbReference type="GeneID" id="111111118"/>
<keyword evidence="1" id="KW-1185">Reference proteome</keyword>
<dbReference type="OrthoDB" id="6143593at2759"/>
<dbReference type="RefSeq" id="XP_022303611.1">
    <property type="nucleotide sequence ID" value="XM_022447903.1"/>
</dbReference>
<sequence length="223" mass="25293">MEIGRLKSIIDCSLDSIECFILQISSTNAKRSVSFSNAYCLYDLIKDEEGLFWSFKFTTLFDEGVRFLSELKNMSPEELEGMDEHKKAAVRLLNNFYRSKDDIEKSLHKVLIRTEGSPITETDITTVLAEHLLGKLAPGGSYLIDAKTRNKDKCKCGCGVYPAFGSTGIGEFLRKINVMAYLYDVMLIVRAKICQQHLKKMKLHLAKEANPRLKKSLQVARQL</sequence>
<name>A0A8B8BKY6_CRAVI</name>
<proteinExistence type="predicted"/>
<organism evidence="1 2">
    <name type="scientific">Crassostrea virginica</name>
    <name type="common">Eastern oyster</name>
    <dbReference type="NCBI Taxonomy" id="6565"/>
    <lineage>
        <taxon>Eukaryota</taxon>
        <taxon>Metazoa</taxon>
        <taxon>Spiralia</taxon>
        <taxon>Lophotrochozoa</taxon>
        <taxon>Mollusca</taxon>
        <taxon>Bivalvia</taxon>
        <taxon>Autobranchia</taxon>
        <taxon>Pteriomorphia</taxon>
        <taxon>Ostreida</taxon>
        <taxon>Ostreoidea</taxon>
        <taxon>Ostreidae</taxon>
        <taxon>Crassostrea</taxon>
    </lineage>
</organism>
<evidence type="ECO:0000313" key="2">
    <source>
        <dbReference type="RefSeq" id="XP_022303611.1"/>
    </source>
</evidence>
<evidence type="ECO:0000313" key="1">
    <source>
        <dbReference type="Proteomes" id="UP000694844"/>
    </source>
</evidence>
<dbReference type="Proteomes" id="UP000694844">
    <property type="component" value="Chromosome 9"/>
</dbReference>
<gene>
    <name evidence="2" type="primary">LOC111111118</name>
</gene>
<reference evidence="2" key="1">
    <citation type="submission" date="2025-08" db="UniProtKB">
        <authorList>
            <consortium name="RefSeq"/>
        </authorList>
    </citation>
    <scope>IDENTIFICATION</scope>
    <source>
        <tissue evidence="2">Whole sample</tissue>
    </source>
</reference>
<dbReference type="AlphaFoldDB" id="A0A8B8BKY6"/>
<accession>A0A8B8BKY6</accession>